<name>F8WLA9_CITUN</name>
<evidence type="ECO:0000313" key="1">
    <source>
        <dbReference type="EMBL" id="BAK61854.1"/>
    </source>
</evidence>
<dbReference type="EMBL" id="AB573149">
    <property type="protein sequence ID" value="BAK61854.1"/>
    <property type="molecule type" value="Genomic_DNA"/>
</dbReference>
<dbReference type="AlphaFoldDB" id="F8WLA9"/>
<gene>
    <name evidence="1" type="primary">ORF42</name>
</gene>
<proteinExistence type="predicted"/>
<organism evidence="1">
    <name type="scientific">Citrus unshiu</name>
    <name type="common">Satsuma mandarin</name>
    <name type="synonym">Citrus nobilis var. unshiu</name>
    <dbReference type="NCBI Taxonomy" id="55188"/>
    <lineage>
        <taxon>Eukaryota</taxon>
        <taxon>Viridiplantae</taxon>
        <taxon>Streptophyta</taxon>
        <taxon>Embryophyta</taxon>
        <taxon>Tracheophyta</taxon>
        <taxon>Spermatophyta</taxon>
        <taxon>Magnoliopsida</taxon>
        <taxon>eudicotyledons</taxon>
        <taxon>Gunneridae</taxon>
        <taxon>Pentapetalae</taxon>
        <taxon>rosids</taxon>
        <taxon>malvids</taxon>
        <taxon>Sapindales</taxon>
        <taxon>Rutaceae</taxon>
        <taxon>Aurantioideae</taxon>
        <taxon>Citrus</taxon>
    </lineage>
</organism>
<reference evidence="1" key="1">
    <citation type="journal article" date="2011" name="Plant Sci.">
        <title>Characterization of genomic sequence showing strong association with polyembryony among diverse Citrus species and cultivars, and its synteny with Vitis and Populus.</title>
        <authorList>
            <person name="Nakano M."/>
            <person name="Shimada T."/>
            <person name="Endo T."/>
            <person name="Fujii H."/>
            <person name="Nesumi H."/>
            <person name="Kita M."/>
            <person name="Ebina M."/>
            <person name="Shimizu T."/>
            <person name="Omura M."/>
        </authorList>
    </citation>
    <scope>NUCLEOTIDE SEQUENCE</scope>
</reference>
<protein>
    <submittedName>
        <fullName evidence="1">Uncharacterized protein ORF42</fullName>
    </submittedName>
</protein>
<sequence>MHGRHTWLIDASVHKETRVRWPSIRRFITWIRQPVRAFVVHHESPSRCDQSESVEYPTVGIHCPFRRRRGDFVGGIPRRSFGLAMTDLCEFVMKKGAVLFFPQQQSRYCVDGRPMHVSFMTWLLSWGLHGHRVLNGHCHASSIPKMRTTCVGLYHVSLLELPV</sequence>
<accession>F8WLA9</accession>